<reference evidence="3 4" key="1">
    <citation type="journal article" date="2009" name="Science">
        <title>Green evolution and dynamic adaptations revealed by genomes of the marine picoeukaryotes Micromonas.</title>
        <authorList>
            <person name="Worden A.Z."/>
            <person name="Lee J.H."/>
            <person name="Mock T."/>
            <person name="Rouze P."/>
            <person name="Simmons M.P."/>
            <person name="Aerts A.L."/>
            <person name="Allen A.E."/>
            <person name="Cuvelier M.L."/>
            <person name="Derelle E."/>
            <person name="Everett M.V."/>
            <person name="Foulon E."/>
            <person name="Grimwood J."/>
            <person name="Gundlach H."/>
            <person name="Henrissat B."/>
            <person name="Napoli C."/>
            <person name="McDonald S.M."/>
            <person name="Parker M.S."/>
            <person name="Rombauts S."/>
            <person name="Salamov A."/>
            <person name="Von Dassow P."/>
            <person name="Badger J.H."/>
            <person name="Coutinho P.M."/>
            <person name="Demir E."/>
            <person name="Dubchak I."/>
            <person name="Gentemann C."/>
            <person name="Eikrem W."/>
            <person name="Gready J.E."/>
            <person name="John U."/>
            <person name="Lanier W."/>
            <person name="Lindquist E.A."/>
            <person name="Lucas S."/>
            <person name="Mayer K.F."/>
            <person name="Moreau H."/>
            <person name="Not F."/>
            <person name="Otillar R."/>
            <person name="Panaud O."/>
            <person name="Pangilinan J."/>
            <person name="Paulsen I."/>
            <person name="Piegu B."/>
            <person name="Poliakov A."/>
            <person name="Robbens S."/>
            <person name="Schmutz J."/>
            <person name="Toulza E."/>
            <person name="Wyss T."/>
            <person name="Zelensky A."/>
            <person name="Zhou K."/>
            <person name="Armbrust E.V."/>
            <person name="Bhattacharya D."/>
            <person name="Goodenough U.W."/>
            <person name="Van de Peer Y."/>
            <person name="Grigoriev I.V."/>
        </authorList>
    </citation>
    <scope>NUCLEOTIDE SEQUENCE [LARGE SCALE GENOMIC DNA]</scope>
    <source>
        <strain evidence="3 4">CCMP1545</strain>
    </source>
</reference>
<evidence type="ECO:0000313" key="3">
    <source>
        <dbReference type="EMBL" id="EEH55608.1"/>
    </source>
</evidence>
<dbReference type="Proteomes" id="UP000001876">
    <property type="component" value="Unassembled WGS sequence"/>
</dbReference>
<feature type="compositionally biased region" description="Pro residues" evidence="2">
    <location>
        <begin position="8"/>
        <end position="21"/>
    </location>
</feature>
<dbReference type="eggNOG" id="KOG2607">
    <property type="taxonomic scope" value="Eukaryota"/>
</dbReference>
<dbReference type="AlphaFoldDB" id="C1MWN0"/>
<evidence type="ECO:0000256" key="1">
    <source>
        <dbReference type="ARBA" id="ARBA00007478"/>
    </source>
</evidence>
<feature type="compositionally biased region" description="Acidic residues" evidence="2">
    <location>
        <begin position="131"/>
        <end position="151"/>
    </location>
</feature>
<evidence type="ECO:0000256" key="2">
    <source>
        <dbReference type="SAM" id="MobiDB-lite"/>
    </source>
</evidence>
<feature type="region of interest" description="Disordered" evidence="2">
    <location>
        <begin position="126"/>
        <end position="177"/>
    </location>
</feature>
<feature type="non-terminal residue" evidence="3">
    <location>
        <position position="598"/>
    </location>
</feature>
<dbReference type="KEGG" id="mpp:MICPUCDRAFT_65243"/>
<dbReference type="GeneID" id="9685393"/>
<organism evidence="4">
    <name type="scientific">Micromonas pusilla (strain CCMP1545)</name>
    <name type="common">Picoplanktonic green alga</name>
    <dbReference type="NCBI Taxonomy" id="564608"/>
    <lineage>
        <taxon>Eukaryota</taxon>
        <taxon>Viridiplantae</taxon>
        <taxon>Chlorophyta</taxon>
        <taxon>Mamiellophyceae</taxon>
        <taxon>Mamiellales</taxon>
        <taxon>Mamiellaceae</taxon>
        <taxon>Micromonas</taxon>
    </lineage>
</organism>
<name>C1MWN0_MICPC</name>
<proteinExistence type="inferred from homology"/>
<accession>C1MWN0</accession>
<dbReference type="RefSeq" id="XP_003059656.1">
    <property type="nucleotide sequence ID" value="XM_003059610.1"/>
</dbReference>
<dbReference type="STRING" id="564608.C1MWN0"/>
<dbReference type="OrthoDB" id="340432at2759"/>
<protein>
    <submittedName>
        <fullName evidence="3">Predicted protein</fullName>
    </submittedName>
</protein>
<dbReference type="EMBL" id="GG663741">
    <property type="protein sequence ID" value="EEH55608.1"/>
    <property type="molecule type" value="Genomic_DNA"/>
</dbReference>
<dbReference type="GO" id="GO:0007346">
    <property type="term" value="P:regulation of mitotic cell cycle"/>
    <property type="evidence" value="ECO:0007669"/>
    <property type="project" value="TreeGrafter"/>
</dbReference>
<evidence type="ECO:0000313" key="4">
    <source>
        <dbReference type="Proteomes" id="UP000001876"/>
    </source>
</evidence>
<keyword evidence="4" id="KW-1185">Reference proteome</keyword>
<feature type="compositionally biased region" description="Acidic residues" evidence="2">
    <location>
        <begin position="158"/>
        <end position="173"/>
    </location>
</feature>
<dbReference type="PANTHER" id="PTHR14894:SF0">
    <property type="entry name" value="CDK5 REGULATORY SUBUNIT-ASSOCIATED PROTEIN 3"/>
    <property type="match status" value="1"/>
</dbReference>
<sequence>MFARFRGAPPPAARPAPPPTPSTHYGQGVPDEDIPIDVKYSKLLEWLVDRKKTRADWREKLRAIQATTASLVRSLPSHLLRLHGLGVPDASIFVGDGGDGVGWDYFRCVLVRDAIVAGASTAARAQGGAVAEEEEEEKEKEPDEKDVEDVGGEMTEANVDDGGDGDGDGDGDADAPTRGLFGRLAGVAKKWDDVVRAYERDGLHLPETALAMARGVDLEIPHHDAKAARASKQLADLDRRESELKRGVGVAREAYKSACDALGVSAAAAAAGRGGDGGNGGKAFAEELKRIAGGLDDAFAECAALARKSDVGEAMTRYAEWCAWAHGDARGAETFTPTLLELRAYEDGATIEPPATKTTTTAAAVDDDAAPPPPTIVEPPSGGIDWDIGDASAGGPEVVAPPAGGIDWDLGDLAVDGGDDAADGAAMIVEPPAGGIDWDLDLGVEVEIEPTGEAPTVVDAPEGGIDWGIAVEDVAPAEEDDDAAADGGFSLDAAMASVATIDVSSTATAIAARVPFHARLRDQDFRAALVNELSELAAFFSQRVADSRSPETTSLLASAPASIQRSSAPDVLADLRAAVLAPVATLRAARTRKLLLIA</sequence>
<gene>
    <name evidence="3" type="ORF">MICPUCDRAFT_65243</name>
</gene>
<dbReference type="Pfam" id="PF05600">
    <property type="entry name" value="CDK5RAP3"/>
    <property type="match status" value="2"/>
</dbReference>
<feature type="region of interest" description="Disordered" evidence="2">
    <location>
        <begin position="1"/>
        <end position="31"/>
    </location>
</feature>
<dbReference type="GO" id="GO:0012505">
    <property type="term" value="C:endomembrane system"/>
    <property type="evidence" value="ECO:0007669"/>
    <property type="project" value="TreeGrafter"/>
</dbReference>
<comment type="similarity">
    <text evidence="1">Belongs to the CDK5RAP3 family.</text>
</comment>
<dbReference type="PANTHER" id="PTHR14894">
    <property type="entry name" value="CDK5 REGULATORY SUBUNIT-ASSOCIATED PROTEIN 3"/>
    <property type="match status" value="1"/>
</dbReference>
<dbReference type="InterPro" id="IPR008491">
    <property type="entry name" value="CDK5RAP3"/>
</dbReference>